<feature type="coiled-coil region" evidence="1">
    <location>
        <begin position="180"/>
        <end position="271"/>
    </location>
</feature>
<keyword evidence="1" id="KW-0175">Coiled coil</keyword>
<gene>
    <name evidence="3" type="ORF">IQ215_05730</name>
</gene>
<comment type="caution">
    <text evidence="3">The sequence shown here is derived from an EMBL/GenBank/DDBJ whole genome shotgun (WGS) entry which is preliminary data.</text>
</comment>
<dbReference type="Gene3D" id="1.25.40.10">
    <property type="entry name" value="Tetratricopeptide repeat domain"/>
    <property type="match status" value="1"/>
</dbReference>
<protein>
    <recommendedName>
        <fullName evidence="5">Tetratricopeptide repeat protein</fullName>
    </recommendedName>
</protein>
<accession>A0ABR9V2S3</accession>
<keyword evidence="2" id="KW-0472">Membrane</keyword>
<name>A0ABR9V2S3_9CHRO</name>
<evidence type="ECO:0000313" key="4">
    <source>
        <dbReference type="Proteomes" id="UP000654604"/>
    </source>
</evidence>
<evidence type="ECO:0008006" key="5">
    <source>
        <dbReference type="Google" id="ProtNLM"/>
    </source>
</evidence>
<organism evidence="3 4">
    <name type="scientific">Cyanobacterium stanieri LEGE 03274</name>
    <dbReference type="NCBI Taxonomy" id="1828756"/>
    <lineage>
        <taxon>Bacteria</taxon>
        <taxon>Bacillati</taxon>
        <taxon>Cyanobacteriota</taxon>
        <taxon>Cyanophyceae</taxon>
        <taxon>Oscillatoriophycideae</taxon>
        <taxon>Chroococcales</taxon>
        <taxon>Geminocystaceae</taxon>
        <taxon>Cyanobacterium</taxon>
    </lineage>
</organism>
<dbReference type="InterPro" id="IPR011990">
    <property type="entry name" value="TPR-like_helical_dom_sf"/>
</dbReference>
<evidence type="ECO:0000256" key="2">
    <source>
        <dbReference type="SAM" id="Phobius"/>
    </source>
</evidence>
<keyword evidence="2" id="KW-1133">Transmembrane helix</keyword>
<dbReference type="RefSeq" id="WP_193800356.1">
    <property type="nucleotide sequence ID" value="NZ_JADEWC010000009.1"/>
</dbReference>
<feature type="transmembrane region" description="Helical" evidence="2">
    <location>
        <begin position="149"/>
        <end position="171"/>
    </location>
</feature>
<evidence type="ECO:0000313" key="3">
    <source>
        <dbReference type="EMBL" id="MBE9222193.1"/>
    </source>
</evidence>
<dbReference type="EMBL" id="JADEWC010000009">
    <property type="protein sequence ID" value="MBE9222193.1"/>
    <property type="molecule type" value="Genomic_DNA"/>
</dbReference>
<keyword evidence="2" id="KW-0812">Transmembrane</keyword>
<dbReference type="Proteomes" id="UP000654604">
    <property type="component" value="Unassembled WGS sequence"/>
</dbReference>
<reference evidence="3 4" key="1">
    <citation type="submission" date="2020-10" db="EMBL/GenBank/DDBJ databases">
        <authorList>
            <person name="Castelo-Branco R."/>
            <person name="Eusebio N."/>
            <person name="Adriana R."/>
            <person name="Vieira A."/>
            <person name="Brugerolle De Fraissinette N."/>
            <person name="Rezende De Castro R."/>
            <person name="Schneider M.P."/>
            <person name="Vasconcelos V."/>
            <person name="Leao P.N."/>
        </authorList>
    </citation>
    <scope>NUCLEOTIDE SEQUENCE [LARGE SCALE GENOMIC DNA]</scope>
    <source>
        <strain evidence="3 4">LEGE 03274</strain>
    </source>
</reference>
<proteinExistence type="predicted"/>
<sequence>MEDIKIASDNTIENYIQRVTELCQSGRKTPSPQELEKIVSEVGITAEEISLAQTQSQANFARAKGYISLRHWDDAIGELEEGLAFDPYNISMIHCLISSYFGRWRENHHPEDEQRIRKRIKQCLEIKPDDEESLQLLGKLTQSIKNRQLINLSLGLLGILSIGTMIGLFTLNRISLDFLNNNTDEKIENMESNLRSQMRRLDNESIRRSQDLSQKIINQENMTHSFYNRIRELEQINQKLQNDNQVLLQNNDNLNKRLEIVEQQMQQLEQENIILPE</sequence>
<dbReference type="SUPFAM" id="SSF48452">
    <property type="entry name" value="TPR-like"/>
    <property type="match status" value="1"/>
</dbReference>
<evidence type="ECO:0000256" key="1">
    <source>
        <dbReference type="SAM" id="Coils"/>
    </source>
</evidence>
<keyword evidence="4" id="KW-1185">Reference proteome</keyword>